<dbReference type="Pfam" id="PF02776">
    <property type="entry name" value="TPP_enzyme_N"/>
    <property type="match status" value="1"/>
</dbReference>
<accession>A0ABT7A5C3</accession>
<sequence length="616" mass="63568">MSADTHADAGDDAYPTAWDAVADHLHHLGVSAVFGLPGDDMGPLAALEKSALPVVLCRDQRNAAFMATGHALTSGRPAVCVIGKGPALTNTLTGLLEARSAAAPVLLVAEGTALGRVGTGAFQEVDQLAAVRPHVKWAARADLPEQLPRLLDKAAAVAVNGTPGPVYVEVAEQLAQSPVPRTAWRPATRQRPAPDPAVLAETAGVIARARRPLLLVGGGARHSGAGHAVELLAERIGAGIFTTASGRGSVDENHPLSCGVSGLYCVPPADTLWQDCDLVLALGSRLEETATFGWPPRGQGGQDRQPTVVQVTLGEESVVTDGHGHHVLADVAHTVEGWLHALPERGPGKAEAAGDGAGDGDGVRDGAGDGVRDGDSDGWRGRVRAVRQGLAEGAAARTGAALLTVREGTVPVSQVLASLDRTLPGDRILVQENGLQDMWSYFFPHWTVGREAGSLVPSEQTPLGFGAAAAMGAALAAPGRPVAALVGDGAFHLMRAELPTLAASSAPVLYVVLDNGGYGWLQSNLDRVSGAGSRFAFTSALGTGTEGIARANGLGHRRVDRLDGLDPALLEAWRLCESGTSAIVEVSVGLEDTPPGVDQPAGDFPTRDKNEGDYDR</sequence>
<gene>
    <name evidence="8" type="ORF">NMN56_032295</name>
</gene>
<comment type="similarity">
    <text evidence="1 3">Belongs to the TPP enzyme family.</text>
</comment>
<feature type="region of interest" description="Disordered" evidence="4">
    <location>
        <begin position="344"/>
        <end position="379"/>
    </location>
</feature>
<feature type="domain" description="Thiamine pyrophosphate enzyme N-terminal TPP-binding" evidence="7">
    <location>
        <begin position="17"/>
        <end position="129"/>
    </location>
</feature>
<keyword evidence="2 3" id="KW-0786">Thiamine pyrophosphate</keyword>
<dbReference type="PANTHER" id="PTHR18968:SF167">
    <property type="entry name" value="ACETOLACTATE SYNTHASE LARGE SUBUNIT ILVB2-RELATED"/>
    <property type="match status" value="1"/>
</dbReference>
<dbReference type="InterPro" id="IPR011766">
    <property type="entry name" value="TPP_enzyme_TPP-bd"/>
</dbReference>
<dbReference type="Gene3D" id="3.40.50.970">
    <property type="match status" value="2"/>
</dbReference>
<dbReference type="InterPro" id="IPR029035">
    <property type="entry name" value="DHS-like_NAD/FAD-binding_dom"/>
</dbReference>
<evidence type="ECO:0000256" key="4">
    <source>
        <dbReference type="SAM" id="MobiDB-lite"/>
    </source>
</evidence>
<evidence type="ECO:0000256" key="2">
    <source>
        <dbReference type="ARBA" id="ARBA00023052"/>
    </source>
</evidence>
<feature type="domain" description="Thiamine pyrophosphate enzyme TPP-binding" evidence="6">
    <location>
        <begin position="458"/>
        <end position="585"/>
    </location>
</feature>
<dbReference type="RefSeq" id="WP_274046802.1">
    <property type="nucleotide sequence ID" value="NZ_JANCPR020000042.1"/>
</dbReference>
<evidence type="ECO:0000259" key="5">
    <source>
        <dbReference type="Pfam" id="PF00205"/>
    </source>
</evidence>
<dbReference type="CDD" id="cd00568">
    <property type="entry name" value="TPP_enzymes"/>
    <property type="match status" value="1"/>
</dbReference>
<evidence type="ECO:0000259" key="7">
    <source>
        <dbReference type="Pfam" id="PF02776"/>
    </source>
</evidence>
<dbReference type="Proteomes" id="UP001214441">
    <property type="component" value="Unassembled WGS sequence"/>
</dbReference>
<comment type="caution">
    <text evidence="8">The sequence shown here is derived from an EMBL/GenBank/DDBJ whole genome shotgun (WGS) entry which is preliminary data.</text>
</comment>
<dbReference type="SUPFAM" id="SSF52518">
    <property type="entry name" value="Thiamin diphosphate-binding fold (THDP-binding)"/>
    <property type="match status" value="2"/>
</dbReference>
<protein>
    <submittedName>
        <fullName evidence="8">Thiamine pyrophosphate-binding protein</fullName>
    </submittedName>
</protein>
<evidence type="ECO:0000313" key="8">
    <source>
        <dbReference type="EMBL" id="MDJ1136548.1"/>
    </source>
</evidence>
<feature type="compositionally biased region" description="Basic and acidic residues" evidence="4">
    <location>
        <begin position="361"/>
        <end position="379"/>
    </location>
</feature>
<dbReference type="SUPFAM" id="SSF52467">
    <property type="entry name" value="DHS-like NAD/FAD-binding domain"/>
    <property type="match status" value="1"/>
</dbReference>
<dbReference type="InterPro" id="IPR012001">
    <property type="entry name" value="Thiamin_PyroP_enz_TPP-bd_dom"/>
</dbReference>
<evidence type="ECO:0000256" key="1">
    <source>
        <dbReference type="ARBA" id="ARBA00007812"/>
    </source>
</evidence>
<feature type="region of interest" description="Disordered" evidence="4">
    <location>
        <begin position="590"/>
        <end position="616"/>
    </location>
</feature>
<keyword evidence="9" id="KW-1185">Reference proteome</keyword>
<name>A0ABT7A5C3_9ACTN</name>
<dbReference type="CDD" id="cd07035">
    <property type="entry name" value="TPP_PYR_POX_like"/>
    <property type="match status" value="1"/>
</dbReference>
<organism evidence="8 9">
    <name type="scientific">Streptomyces iconiensis</name>
    <dbReference type="NCBI Taxonomy" id="1384038"/>
    <lineage>
        <taxon>Bacteria</taxon>
        <taxon>Bacillati</taxon>
        <taxon>Actinomycetota</taxon>
        <taxon>Actinomycetes</taxon>
        <taxon>Kitasatosporales</taxon>
        <taxon>Streptomycetaceae</taxon>
        <taxon>Streptomyces</taxon>
    </lineage>
</organism>
<dbReference type="EMBL" id="JANCPR020000042">
    <property type="protein sequence ID" value="MDJ1136548.1"/>
    <property type="molecule type" value="Genomic_DNA"/>
</dbReference>
<feature type="compositionally biased region" description="Basic and acidic residues" evidence="4">
    <location>
        <begin position="605"/>
        <end position="616"/>
    </location>
</feature>
<evidence type="ECO:0000259" key="6">
    <source>
        <dbReference type="Pfam" id="PF02775"/>
    </source>
</evidence>
<dbReference type="Gene3D" id="3.40.50.1220">
    <property type="entry name" value="TPP-binding domain"/>
    <property type="match status" value="1"/>
</dbReference>
<evidence type="ECO:0000256" key="3">
    <source>
        <dbReference type="RuleBase" id="RU362132"/>
    </source>
</evidence>
<dbReference type="InterPro" id="IPR045229">
    <property type="entry name" value="TPP_enz"/>
</dbReference>
<evidence type="ECO:0000313" key="9">
    <source>
        <dbReference type="Proteomes" id="UP001214441"/>
    </source>
</evidence>
<dbReference type="InterPro" id="IPR029061">
    <property type="entry name" value="THDP-binding"/>
</dbReference>
<reference evidence="8 9" key="1">
    <citation type="submission" date="2023-05" db="EMBL/GenBank/DDBJ databases">
        <title>Streptantibioticus silvisoli sp. nov., acidotolerant actinomycetes 1 from pine litter.</title>
        <authorList>
            <person name="Swiecimska M."/>
            <person name="Golinska P."/>
            <person name="Sangal V."/>
            <person name="Wachnowicz B."/>
            <person name="Goodfellow M."/>
        </authorList>
    </citation>
    <scope>NUCLEOTIDE SEQUENCE [LARGE SCALE GENOMIC DNA]</scope>
    <source>
        <strain evidence="8 9">DSM 42109</strain>
    </source>
</reference>
<dbReference type="Pfam" id="PF02775">
    <property type="entry name" value="TPP_enzyme_C"/>
    <property type="match status" value="1"/>
</dbReference>
<dbReference type="Pfam" id="PF00205">
    <property type="entry name" value="TPP_enzyme_M"/>
    <property type="match status" value="1"/>
</dbReference>
<dbReference type="InterPro" id="IPR012000">
    <property type="entry name" value="Thiamin_PyroP_enz_cen_dom"/>
</dbReference>
<feature type="domain" description="Thiamine pyrophosphate enzyme central" evidence="5">
    <location>
        <begin position="200"/>
        <end position="334"/>
    </location>
</feature>
<proteinExistence type="inferred from homology"/>
<dbReference type="PANTHER" id="PTHR18968">
    <property type="entry name" value="THIAMINE PYROPHOSPHATE ENZYMES"/>
    <property type="match status" value="1"/>
</dbReference>